<evidence type="ECO:0000259" key="1">
    <source>
        <dbReference type="SMART" id="SM00829"/>
    </source>
</evidence>
<dbReference type="GO" id="GO:0003960">
    <property type="term" value="F:quinone reductase (NADPH) activity"/>
    <property type="evidence" value="ECO:0007669"/>
    <property type="project" value="UniProtKB-EC"/>
</dbReference>
<dbReference type="PANTHER" id="PTHR11695:SF294">
    <property type="entry name" value="RETICULON-4-INTERACTING PROTEIN 1, MITOCHONDRIAL"/>
    <property type="match status" value="1"/>
</dbReference>
<dbReference type="InterPro" id="IPR020843">
    <property type="entry name" value="ER"/>
</dbReference>
<evidence type="ECO:0000313" key="3">
    <source>
        <dbReference type="Proteomes" id="UP000007463"/>
    </source>
</evidence>
<dbReference type="RefSeq" id="WP_013687339.1">
    <property type="nucleotide sequence ID" value="NC_015321.1"/>
</dbReference>
<dbReference type="SUPFAM" id="SSF50129">
    <property type="entry name" value="GroES-like"/>
    <property type="match status" value="1"/>
</dbReference>
<dbReference type="InterPro" id="IPR036291">
    <property type="entry name" value="NAD(P)-bd_dom_sf"/>
</dbReference>
<dbReference type="STRING" id="755732.Fluta_2585"/>
<reference evidence="2 3" key="1">
    <citation type="journal article" date="2011" name="Stand. Genomic Sci.">
        <title>Complete genome sequence of the gliding freshwater bacterium Fluviicola taffensis type strain (RW262).</title>
        <authorList>
            <person name="Woyke T."/>
            <person name="Chertkov O."/>
            <person name="Lapidus A."/>
            <person name="Nolan M."/>
            <person name="Lucas S."/>
            <person name="Del Rio T.G."/>
            <person name="Tice H."/>
            <person name="Cheng J.F."/>
            <person name="Tapia R."/>
            <person name="Han C."/>
            <person name="Goodwin L."/>
            <person name="Pitluck S."/>
            <person name="Liolios K."/>
            <person name="Pagani I."/>
            <person name="Ivanova N."/>
            <person name="Huntemann M."/>
            <person name="Mavromatis K."/>
            <person name="Mikhailova N."/>
            <person name="Pati A."/>
            <person name="Chen A."/>
            <person name="Palaniappan K."/>
            <person name="Land M."/>
            <person name="Hauser L."/>
            <person name="Brambilla E.M."/>
            <person name="Rohde M."/>
            <person name="Mwirichia R."/>
            <person name="Sikorski J."/>
            <person name="Tindall B.J."/>
            <person name="Goker M."/>
            <person name="Bristow J."/>
            <person name="Eisen J.A."/>
            <person name="Markowitz V."/>
            <person name="Hugenholtz P."/>
            <person name="Klenk H.P."/>
            <person name="Kyrpides N.C."/>
        </authorList>
    </citation>
    <scope>NUCLEOTIDE SEQUENCE [LARGE SCALE GENOMIC DNA]</scope>
    <source>
        <strain evidence="3">DSM 16823 / RW262 / RW262</strain>
    </source>
</reference>
<reference evidence="3" key="2">
    <citation type="submission" date="2011-02" db="EMBL/GenBank/DDBJ databases">
        <title>The complete genome of Fluviicola taffensis DSM 16823.</title>
        <authorList>
            <consortium name="US DOE Joint Genome Institute (JGI-PGF)"/>
            <person name="Lucas S."/>
            <person name="Copeland A."/>
            <person name="Lapidus A."/>
            <person name="Bruce D."/>
            <person name="Goodwin L."/>
            <person name="Pitluck S."/>
            <person name="Kyrpides N."/>
            <person name="Mavromatis K."/>
            <person name="Ivanova N."/>
            <person name="Mikhailova N."/>
            <person name="Pagani I."/>
            <person name="Chertkov O."/>
            <person name="Detter J.C."/>
            <person name="Han C."/>
            <person name="Tapia R."/>
            <person name="Land M."/>
            <person name="Hauser L."/>
            <person name="Markowitz V."/>
            <person name="Cheng J.-F."/>
            <person name="Hugenholtz P."/>
            <person name="Woyke T."/>
            <person name="Wu D."/>
            <person name="Tindall B."/>
            <person name="Pomrenke H.G."/>
            <person name="Brambilla E."/>
            <person name="Klenk H.-P."/>
            <person name="Eisen J.A."/>
        </authorList>
    </citation>
    <scope>NUCLEOTIDE SEQUENCE [LARGE SCALE GENOMIC DNA]</scope>
    <source>
        <strain evidence="3">DSM 16823 / RW262 / RW262</strain>
    </source>
</reference>
<dbReference type="SMART" id="SM00829">
    <property type="entry name" value="PKS_ER"/>
    <property type="match status" value="1"/>
</dbReference>
<dbReference type="HOGENOM" id="CLU_026673_3_3_10"/>
<dbReference type="Proteomes" id="UP000007463">
    <property type="component" value="Chromosome"/>
</dbReference>
<organism evidence="2 3">
    <name type="scientific">Fluviicola taffensis (strain DSM 16823 / NCIMB 13979 / RW262)</name>
    <dbReference type="NCBI Taxonomy" id="755732"/>
    <lineage>
        <taxon>Bacteria</taxon>
        <taxon>Pseudomonadati</taxon>
        <taxon>Bacteroidota</taxon>
        <taxon>Flavobacteriia</taxon>
        <taxon>Flavobacteriales</taxon>
        <taxon>Crocinitomicaceae</taxon>
        <taxon>Fluviicola</taxon>
    </lineage>
</organism>
<sequence>MKAIVYRNYGTPDVLQPEELPKPIPQGKELLVRVRASSVTAGTIWMRRGVFPGSKLFTILLRLFTGITKPKRPVLGLEFSGIVEAIGNHVTQFQVGDEVYGTTTGLKQGAYAEYVCIPESGKQGVVAHKPKELTFEEAATLPIGAMTALNLLLKAKIEKSDKILIYGASGSVGTYAVQLANQFGAQVTAVCSNANLDLAKSIGAYEAIAYDRTDIPRLGARFDIIFDAVGKIPASQLKPLLVKTGRYVSIKSMTSEKKHYLDLFQQYISEGNLKPVIDRTYPLDQVREAHEYVELGHKKGNVVVVVADK</sequence>
<evidence type="ECO:0000313" key="2">
    <source>
        <dbReference type="EMBL" id="AEA44569.1"/>
    </source>
</evidence>
<keyword evidence="2" id="KW-0560">Oxidoreductase</keyword>
<dbReference type="InterPro" id="IPR013154">
    <property type="entry name" value="ADH-like_N"/>
</dbReference>
<name>F2IEN0_FLUTR</name>
<dbReference type="InterPro" id="IPR011032">
    <property type="entry name" value="GroES-like_sf"/>
</dbReference>
<dbReference type="OrthoDB" id="9787435at2"/>
<dbReference type="SUPFAM" id="SSF51735">
    <property type="entry name" value="NAD(P)-binding Rossmann-fold domains"/>
    <property type="match status" value="1"/>
</dbReference>
<keyword evidence="3" id="KW-1185">Reference proteome</keyword>
<dbReference type="EC" id="1.6.5.5" evidence="2"/>
<dbReference type="Pfam" id="PF13602">
    <property type="entry name" value="ADH_zinc_N_2"/>
    <property type="match status" value="1"/>
</dbReference>
<dbReference type="Pfam" id="PF08240">
    <property type="entry name" value="ADH_N"/>
    <property type="match status" value="1"/>
</dbReference>
<dbReference type="Gene3D" id="3.40.50.720">
    <property type="entry name" value="NAD(P)-binding Rossmann-like Domain"/>
    <property type="match status" value="1"/>
</dbReference>
<dbReference type="CDD" id="cd08267">
    <property type="entry name" value="MDR1"/>
    <property type="match status" value="1"/>
</dbReference>
<dbReference type="PANTHER" id="PTHR11695">
    <property type="entry name" value="ALCOHOL DEHYDROGENASE RELATED"/>
    <property type="match status" value="1"/>
</dbReference>
<dbReference type="Gene3D" id="3.90.180.10">
    <property type="entry name" value="Medium-chain alcohol dehydrogenases, catalytic domain"/>
    <property type="match status" value="1"/>
</dbReference>
<dbReference type="eggNOG" id="COG0604">
    <property type="taxonomic scope" value="Bacteria"/>
</dbReference>
<accession>F2IEN0</accession>
<protein>
    <submittedName>
        <fullName evidence="2">NADPH:quinone reductase</fullName>
        <ecNumber evidence="2">1.6.5.5</ecNumber>
    </submittedName>
</protein>
<feature type="domain" description="Enoyl reductase (ER)" evidence="1">
    <location>
        <begin position="10"/>
        <end position="304"/>
    </location>
</feature>
<dbReference type="EMBL" id="CP002542">
    <property type="protein sequence ID" value="AEA44569.1"/>
    <property type="molecule type" value="Genomic_DNA"/>
</dbReference>
<dbReference type="InterPro" id="IPR050700">
    <property type="entry name" value="YIM1/Zinc_Alcohol_DH_Fams"/>
</dbReference>
<dbReference type="AlphaFoldDB" id="F2IEN0"/>
<gene>
    <name evidence="2" type="ordered locus">Fluta_2585</name>
</gene>
<dbReference type="KEGG" id="fte:Fluta_2585"/>
<proteinExistence type="predicted"/>